<dbReference type="Proteomes" id="UP000614047">
    <property type="component" value="Unassembled WGS sequence"/>
</dbReference>
<proteinExistence type="predicted"/>
<dbReference type="AlphaFoldDB" id="A0A931DFP3"/>
<dbReference type="InterPro" id="IPR001647">
    <property type="entry name" value="HTH_TetR"/>
</dbReference>
<evidence type="ECO:0000256" key="4">
    <source>
        <dbReference type="PROSITE-ProRule" id="PRU00335"/>
    </source>
</evidence>
<evidence type="ECO:0000256" key="2">
    <source>
        <dbReference type="ARBA" id="ARBA00023125"/>
    </source>
</evidence>
<dbReference type="Gene3D" id="1.10.357.10">
    <property type="entry name" value="Tetracycline Repressor, domain 2"/>
    <property type="match status" value="1"/>
</dbReference>
<gene>
    <name evidence="6" type="ORF">IW256_000026</name>
</gene>
<keyword evidence="7" id="KW-1185">Reference proteome</keyword>
<evidence type="ECO:0000259" key="5">
    <source>
        <dbReference type="PROSITE" id="PS50977"/>
    </source>
</evidence>
<evidence type="ECO:0000313" key="6">
    <source>
        <dbReference type="EMBL" id="MBG6085913.1"/>
    </source>
</evidence>
<name>A0A931DFP3_9ACTN</name>
<evidence type="ECO:0000313" key="7">
    <source>
        <dbReference type="Proteomes" id="UP000614047"/>
    </source>
</evidence>
<accession>A0A931DFP3</accession>
<evidence type="ECO:0000256" key="3">
    <source>
        <dbReference type="ARBA" id="ARBA00023163"/>
    </source>
</evidence>
<dbReference type="RefSeq" id="WP_197008979.1">
    <property type="nucleotide sequence ID" value="NZ_BAABES010000014.1"/>
</dbReference>
<organism evidence="6 7">
    <name type="scientific">Actinomadura viridis</name>
    <dbReference type="NCBI Taxonomy" id="58110"/>
    <lineage>
        <taxon>Bacteria</taxon>
        <taxon>Bacillati</taxon>
        <taxon>Actinomycetota</taxon>
        <taxon>Actinomycetes</taxon>
        <taxon>Streptosporangiales</taxon>
        <taxon>Thermomonosporaceae</taxon>
        <taxon>Actinomadura</taxon>
    </lineage>
</organism>
<keyword evidence="3" id="KW-0804">Transcription</keyword>
<dbReference type="Pfam" id="PF00440">
    <property type="entry name" value="TetR_N"/>
    <property type="match status" value="1"/>
</dbReference>
<keyword evidence="2 4" id="KW-0238">DNA-binding</keyword>
<dbReference type="PANTHER" id="PTHR30055">
    <property type="entry name" value="HTH-TYPE TRANSCRIPTIONAL REGULATOR RUTR"/>
    <property type="match status" value="1"/>
</dbReference>
<dbReference type="InterPro" id="IPR050109">
    <property type="entry name" value="HTH-type_TetR-like_transc_reg"/>
</dbReference>
<dbReference type="SUPFAM" id="SSF46689">
    <property type="entry name" value="Homeodomain-like"/>
    <property type="match status" value="1"/>
</dbReference>
<dbReference type="EMBL" id="JADOUA010000001">
    <property type="protein sequence ID" value="MBG6085913.1"/>
    <property type="molecule type" value="Genomic_DNA"/>
</dbReference>
<dbReference type="PRINTS" id="PR00455">
    <property type="entry name" value="HTHTETR"/>
</dbReference>
<dbReference type="PANTHER" id="PTHR30055:SF234">
    <property type="entry name" value="HTH-TYPE TRANSCRIPTIONAL REGULATOR BETI"/>
    <property type="match status" value="1"/>
</dbReference>
<dbReference type="PROSITE" id="PS50977">
    <property type="entry name" value="HTH_TETR_2"/>
    <property type="match status" value="1"/>
</dbReference>
<protein>
    <submittedName>
        <fullName evidence="6">AcrR family transcriptional regulator</fullName>
    </submittedName>
</protein>
<dbReference type="GO" id="GO:0003700">
    <property type="term" value="F:DNA-binding transcription factor activity"/>
    <property type="evidence" value="ECO:0007669"/>
    <property type="project" value="TreeGrafter"/>
</dbReference>
<feature type="DNA-binding region" description="H-T-H motif" evidence="4">
    <location>
        <begin position="29"/>
        <end position="48"/>
    </location>
</feature>
<dbReference type="InterPro" id="IPR009057">
    <property type="entry name" value="Homeodomain-like_sf"/>
</dbReference>
<dbReference type="GO" id="GO:0000976">
    <property type="term" value="F:transcription cis-regulatory region binding"/>
    <property type="evidence" value="ECO:0007669"/>
    <property type="project" value="TreeGrafter"/>
</dbReference>
<sequence length="181" mass="19374">MARPPTPLRAQILESALGLFAARGFRGTSLQDIASEVGCSKASLLYHFTSKDAILSELLTPAGQALAELDERLSTLDPDEAVMAAVTGFIDLSVRFKREVKILFGEVLTLTGHLGLPLPEVTERLLDALTGNATAPRARVAAWMVIGGVFMTSATAVSVTDDVLRAEMVRGALRTLDHRTD</sequence>
<reference evidence="6" key="1">
    <citation type="submission" date="2020-11" db="EMBL/GenBank/DDBJ databases">
        <title>Sequencing the genomes of 1000 actinobacteria strains.</title>
        <authorList>
            <person name="Klenk H.-P."/>
        </authorList>
    </citation>
    <scope>NUCLEOTIDE SEQUENCE</scope>
    <source>
        <strain evidence="6">DSM 43175</strain>
    </source>
</reference>
<comment type="caution">
    <text evidence="6">The sequence shown here is derived from an EMBL/GenBank/DDBJ whole genome shotgun (WGS) entry which is preliminary data.</text>
</comment>
<keyword evidence="1" id="KW-0805">Transcription regulation</keyword>
<evidence type="ECO:0000256" key="1">
    <source>
        <dbReference type="ARBA" id="ARBA00023015"/>
    </source>
</evidence>
<feature type="domain" description="HTH tetR-type" evidence="5">
    <location>
        <begin position="6"/>
        <end position="66"/>
    </location>
</feature>